<evidence type="ECO:0000256" key="7">
    <source>
        <dbReference type="ARBA" id="ARBA00023237"/>
    </source>
</evidence>
<dbReference type="SUPFAM" id="SSF56935">
    <property type="entry name" value="Porins"/>
    <property type="match status" value="1"/>
</dbReference>
<evidence type="ECO:0000256" key="5">
    <source>
        <dbReference type="ARBA" id="ARBA00023077"/>
    </source>
</evidence>
<dbReference type="InterPro" id="IPR023996">
    <property type="entry name" value="TonB-dep_OMP_SusC/RagA"/>
</dbReference>
<evidence type="ECO:0000256" key="1">
    <source>
        <dbReference type="ARBA" id="ARBA00004571"/>
    </source>
</evidence>
<dbReference type="NCBIfam" id="TIGR04057">
    <property type="entry name" value="SusC_RagA_signa"/>
    <property type="match status" value="1"/>
</dbReference>
<keyword evidence="7 8" id="KW-0998">Cell outer membrane</keyword>
<comment type="similarity">
    <text evidence="8 9">Belongs to the TonB-dependent receptor family.</text>
</comment>
<dbReference type="SUPFAM" id="SSF49464">
    <property type="entry name" value="Carboxypeptidase regulatory domain-like"/>
    <property type="match status" value="1"/>
</dbReference>
<dbReference type="InterPro" id="IPR036942">
    <property type="entry name" value="Beta-barrel_TonB_sf"/>
</dbReference>
<organism evidence="13 14">
    <name type="scientific">Niabella pedocola</name>
    <dbReference type="NCBI Taxonomy" id="1752077"/>
    <lineage>
        <taxon>Bacteria</taxon>
        <taxon>Pseudomonadati</taxon>
        <taxon>Bacteroidota</taxon>
        <taxon>Chitinophagia</taxon>
        <taxon>Chitinophagales</taxon>
        <taxon>Chitinophagaceae</taxon>
        <taxon>Niabella</taxon>
    </lineage>
</organism>
<dbReference type="Proteomes" id="UP001199816">
    <property type="component" value="Unassembled WGS sequence"/>
</dbReference>
<sequence>MVKDAQLKQPVDGATVTTGTSTTKTSDAGVFTIEAKPGATITITHVGYAEKKWKVPAKPDELVEILMNSKDDPMEQVVVQSFKTVKKSTMTGASTVISGKDLQDRPVSNVMDLLQGRVAGLNIQNTTGSPGSMATINMRGVSTTNVSSSGNLTPTSPLFIIDGVPVDVNSNYQYGFESGGAGISPVSLIPPEDIESMEFLKDAATTSQYGSKATYGVIVITTKRGQSKVPIIQYSGSYFYTTPPKLRSVIGGQEERRIRLNTILNFDTASRQSSLEYINRSALLSDSLNPYWNNSTDWQSYFYRTTSNHQHNINVSGGDRRFNYKANLNYYNQQGIVVNTGFQRYGLNLVGNYMPSDRFFMSMSLTQQLGYKQNASGVGAYQTGIANTANTSSLYPPPSLFSNSEALASATTKNSGKLNNTTGSLNVQYEPIKGIRFTNLLTYNYSSNASDYFRSQYLAQDSAGLFSYNDRSYNLYNRSAVNFTKIVNDVHNFTAYAFNEITKEGYRAHMIYFNQPADDQIWGPIGNSFTRTAGGTYSNISEGRIHAYGGDFAYNFAEKYIIDLSYRLDNTSTNGPTRGYTKSPAVSGRWNFYKEKLFKNASWLNSGAIRASWGKNIKPNGTIFDVYGKYLNGPRYNNGQTVVIDFETLPNVEFAPEVAATTNIGLDLALFNKLNITADAYYKAIDNQLVESPLSNTNGFQRVALNAQSIVNRGIELAATLQLVQKDDFRWSVSANGAYNEATLAKLPSGTRSIIKYTTDANSSIPVINKLGTIPTTNLLYVNRGVYANTSDVPVNPATGLRLQYGSGQGLFFQAGDPIWVDVNGDYIIDDNDLVPVGNPTPKLTGGFNTQITYKGFTLNVNTSLFAYRDILNLVLANQFANYGKPTDITALIPINGYNYWQPANADRSSGTVGAIYPNPYDFRRASALGPFRANQTLFLENGTYFKLGSVVLAYNIDRNFLRNYGITSCRLSLSGNNLYNFTKYSGVNPEQVSTLGRDISGGYPLAKTYSFSVSIQF</sequence>
<gene>
    <name evidence="13" type="ORF">LQ567_17895</name>
</gene>
<dbReference type="InterPro" id="IPR023997">
    <property type="entry name" value="TonB-dep_OMP_SusC/RagA_CS"/>
</dbReference>
<feature type="domain" description="TonB-dependent receptor plug" evidence="12">
    <location>
        <begin position="87"/>
        <end position="217"/>
    </location>
</feature>
<comment type="subcellular location">
    <subcellularLocation>
        <location evidence="1 8">Cell outer membrane</location>
        <topology evidence="1 8">Multi-pass membrane protein</topology>
    </subcellularLocation>
</comment>
<dbReference type="Pfam" id="PF00593">
    <property type="entry name" value="TonB_dep_Rec_b-barrel"/>
    <property type="match status" value="1"/>
</dbReference>
<dbReference type="Gene3D" id="2.40.170.20">
    <property type="entry name" value="TonB-dependent receptor, beta-barrel domain"/>
    <property type="match status" value="1"/>
</dbReference>
<evidence type="ECO:0000256" key="10">
    <source>
        <dbReference type="SAM" id="MobiDB-lite"/>
    </source>
</evidence>
<comment type="caution">
    <text evidence="13">The sequence shown here is derived from an EMBL/GenBank/DDBJ whole genome shotgun (WGS) entry which is preliminary data.</text>
</comment>
<evidence type="ECO:0000256" key="8">
    <source>
        <dbReference type="PROSITE-ProRule" id="PRU01360"/>
    </source>
</evidence>
<dbReference type="EMBL" id="JAJNEC010000005">
    <property type="protein sequence ID" value="MCD2424659.1"/>
    <property type="molecule type" value="Genomic_DNA"/>
</dbReference>
<dbReference type="InterPro" id="IPR037066">
    <property type="entry name" value="Plug_dom_sf"/>
</dbReference>
<evidence type="ECO:0000256" key="2">
    <source>
        <dbReference type="ARBA" id="ARBA00022448"/>
    </source>
</evidence>
<dbReference type="PROSITE" id="PS52016">
    <property type="entry name" value="TONB_DEPENDENT_REC_3"/>
    <property type="match status" value="1"/>
</dbReference>
<evidence type="ECO:0000256" key="3">
    <source>
        <dbReference type="ARBA" id="ARBA00022452"/>
    </source>
</evidence>
<proteinExistence type="inferred from homology"/>
<feature type="region of interest" description="Disordered" evidence="10">
    <location>
        <begin position="1"/>
        <end position="23"/>
    </location>
</feature>
<keyword evidence="2 8" id="KW-0813">Transport</keyword>
<evidence type="ECO:0000256" key="9">
    <source>
        <dbReference type="RuleBase" id="RU003357"/>
    </source>
</evidence>
<dbReference type="InterPro" id="IPR008969">
    <property type="entry name" value="CarboxyPept-like_regulatory"/>
</dbReference>
<dbReference type="NCBIfam" id="TIGR04056">
    <property type="entry name" value="OMP_RagA_SusC"/>
    <property type="match status" value="1"/>
</dbReference>
<dbReference type="InterPro" id="IPR012910">
    <property type="entry name" value="Plug_dom"/>
</dbReference>
<accession>A0ABS8PUA0</accession>
<feature type="compositionally biased region" description="Low complexity" evidence="10">
    <location>
        <begin position="11"/>
        <end position="23"/>
    </location>
</feature>
<keyword evidence="3 8" id="KW-1134">Transmembrane beta strand</keyword>
<reference evidence="13 14" key="1">
    <citation type="submission" date="2021-11" db="EMBL/GenBank/DDBJ databases">
        <title>Genomic of Niabella pedocola.</title>
        <authorList>
            <person name="Wu T."/>
        </authorList>
    </citation>
    <scope>NUCLEOTIDE SEQUENCE [LARGE SCALE GENOMIC DNA]</scope>
    <source>
        <strain evidence="13 14">JCM 31011</strain>
    </source>
</reference>
<keyword evidence="14" id="KW-1185">Reference proteome</keyword>
<evidence type="ECO:0000259" key="11">
    <source>
        <dbReference type="Pfam" id="PF00593"/>
    </source>
</evidence>
<dbReference type="RefSeq" id="WP_231006870.1">
    <property type="nucleotide sequence ID" value="NZ_JAJNEC010000005.1"/>
</dbReference>
<dbReference type="InterPro" id="IPR000531">
    <property type="entry name" value="Beta-barrel_TonB"/>
</dbReference>
<keyword evidence="5 9" id="KW-0798">TonB box</keyword>
<dbReference type="Gene3D" id="2.170.130.10">
    <property type="entry name" value="TonB-dependent receptor, plug domain"/>
    <property type="match status" value="1"/>
</dbReference>
<protein>
    <submittedName>
        <fullName evidence="13">SusC/RagA family TonB-linked outer membrane protein</fullName>
    </submittedName>
</protein>
<dbReference type="InterPro" id="IPR039426">
    <property type="entry name" value="TonB-dep_rcpt-like"/>
</dbReference>
<feature type="domain" description="TonB-dependent receptor-like beta-barrel" evidence="11">
    <location>
        <begin position="373"/>
        <end position="859"/>
    </location>
</feature>
<keyword evidence="6 8" id="KW-0472">Membrane</keyword>
<evidence type="ECO:0000259" key="12">
    <source>
        <dbReference type="Pfam" id="PF07715"/>
    </source>
</evidence>
<evidence type="ECO:0000256" key="4">
    <source>
        <dbReference type="ARBA" id="ARBA00022692"/>
    </source>
</evidence>
<evidence type="ECO:0000313" key="13">
    <source>
        <dbReference type="EMBL" id="MCD2424659.1"/>
    </source>
</evidence>
<evidence type="ECO:0000313" key="14">
    <source>
        <dbReference type="Proteomes" id="UP001199816"/>
    </source>
</evidence>
<dbReference type="Pfam" id="PF07715">
    <property type="entry name" value="Plug"/>
    <property type="match status" value="1"/>
</dbReference>
<keyword evidence="4 8" id="KW-0812">Transmembrane</keyword>
<evidence type="ECO:0000256" key="6">
    <source>
        <dbReference type="ARBA" id="ARBA00023136"/>
    </source>
</evidence>
<name>A0ABS8PUA0_9BACT</name>